<dbReference type="Gramene" id="PRQ36197">
    <property type="protein sequence ID" value="PRQ36197"/>
    <property type="gene ID" value="RchiOBHm_Chr4g0388801"/>
</dbReference>
<feature type="domain" description="F-box" evidence="1">
    <location>
        <begin position="13"/>
        <end position="47"/>
    </location>
</feature>
<dbReference type="PANTHER" id="PTHR35546:SF25">
    <property type="entry name" value="F-BOX DOMAIN-CONTAINING PROTEIN"/>
    <property type="match status" value="1"/>
</dbReference>
<evidence type="ECO:0000259" key="1">
    <source>
        <dbReference type="Pfam" id="PF00646"/>
    </source>
</evidence>
<dbReference type="InterPro" id="IPR055290">
    <property type="entry name" value="At3g26010-like"/>
</dbReference>
<dbReference type="OMA" id="MAESHID"/>
<accession>A0A2P6QPW0</accession>
<dbReference type="PANTHER" id="PTHR35546">
    <property type="entry name" value="F-BOX PROTEIN INTERACTION DOMAIN PROTEIN-RELATED"/>
    <property type="match status" value="1"/>
</dbReference>
<proteinExistence type="predicted"/>
<protein>
    <submittedName>
        <fullName evidence="3">Putative F-box domain-containing protein</fullName>
    </submittedName>
</protein>
<dbReference type="Pfam" id="PF07734">
    <property type="entry name" value="FBA_1"/>
    <property type="match status" value="1"/>
</dbReference>
<dbReference type="InterPro" id="IPR006527">
    <property type="entry name" value="F-box-assoc_dom_typ1"/>
</dbReference>
<reference evidence="3 4" key="1">
    <citation type="journal article" date="2018" name="Nat. Genet.">
        <title>The Rosa genome provides new insights in the design of modern roses.</title>
        <authorList>
            <person name="Bendahmane M."/>
        </authorList>
    </citation>
    <scope>NUCLEOTIDE SEQUENCE [LARGE SCALE GENOMIC DNA]</scope>
    <source>
        <strain evidence="4">cv. Old Blush</strain>
    </source>
</reference>
<sequence>MSSSAAEAVANIEELLTQILVSLPLRSLARFKCVSTHWLSLISDLRTLKNPKISAFFSSKIQDECFKSIPLGNHEIPPGWNPFKTLNNSVPDGSKLRILQSCNGLFLCHIPIFGEQRKHHPVYVVNPTTNQFRAVSSPRVGEYMDRLAFVRYALALDPSKSPHYKVICVTNSVPTIYHYVEREGEHDKIDIYSSETENWKHLNIPFFQSPSDRHRHYSLKMVAMHFDRRSREGAIYCNGAVHWIRETGEARFSFCFLPGGRFEFERKETDVLHYFDIGQERLLLVSTTPPVPLVVKNISQDSGPWPTEWPRLAQRYFGESGGHLYLIETYKNCKTQFDVMEMERDYSGWFVKYHVDLHSVFTALPDPNDFVILCLSQEKEKHKEEDSSADLLLYMPDKVISYNLRNKTFKASVVELANEEQLLAMDGRFYRDEVVKYPYMEGLACVER</sequence>
<name>A0A2P6QPW0_ROSCH</name>
<evidence type="ECO:0000313" key="3">
    <source>
        <dbReference type="EMBL" id="PRQ36197.1"/>
    </source>
</evidence>
<organism evidence="3 4">
    <name type="scientific">Rosa chinensis</name>
    <name type="common">China rose</name>
    <dbReference type="NCBI Taxonomy" id="74649"/>
    <lineage>
        <taxon>Eukaryota</taxon>
        <taxon>Viridiplantae</taxon>
        <taxon>Streptophyta</taxon>
        <taxon>Embryophyta</taxon>
        <taxon>Tracheophyta</taxon>
        <taxon>Spermatophyta</taxon>
        <taxon>Magnoliopsida</taxon>
        <taxon>eudicotyledons</taxon>
        <taxon>Gunneridae</taxon>
        <taxon>Pentapetalae</taxon>
        <taxon>rosids</taxon>
        <taxon>fabids</taxon>
        <taxon>Rosales</taxon>
        <taxon>Rosaceae</taxon>
        <taxon>Rosoideae</taxon>
        <taxon>Rosoideae incertae sedis</taxon>
        <taxon>Rosa</taxon>
    </lineage>
</organism>
<feature type="domain" description="F-box associated beta-propeller type 1" evidence="2">
    <location>
        <begin position="96"/>
        <end position="214"/>
    </location>
</feature>
<dbReference type="Proteomes" id="UP000238479">
    <property type="component" value="Chromosome 4"/>
</dbReference>
<dbReference type="Pfam" id="PF00646">
    <property type="entry name" value="F-box"/>
    <property type="match status" value="1"/>
</dbReference>
<dbReference type="AlphaFoldDB" id="A0A2P6QPW0"/>
<dbReference type="InterPro" id="IPR001810">
    <property type="entry name" value="F-box_dom"/>
</dbReference>
<dbReference type="InterPro" id="IPR017451">
    <property type="entry name" value="F-box-assoc_interact_dom"/>
</dbReference>
<comment type="caution">
    <text evidence="3">The sequence shown here is derived from an EMBL/GenBank/DDBJ whole genome shotgun (WGS) entry which is preliminary data.</text>
</comment>
<dbReference type="InterPro" id="IPR036047">
    <property type="entry name" value="F-box-like_dom_sf"/>
</dbReference>
<evidence type="ECO:0000259" key="2">
    <source>
        <dbReference type="Pfam" id="PF07734"/>
    </source>
</evidence>
<dbReference type="NCBIfam" id="TIGR01640">
    <property type="entry name" value="F_box_assoc_1"/>
    <property type="match status" value="1"/>
</dbReference>
<gene>
    <name evidence="3" type="ORF">RchiOBHm_Chr4g0388801</name>
</gene>
<dbReference type="SUPFAM" id="SSF81383">
    <property type="entry name" value="F-box domain"/>
    <property type="match status" value="1"/>
</dbReference>
<keyword evidence="4" id="KW-1185">Reference proteome</keyword>
<evidence type="ECO:0000313" key="4">
    <source>
        <dbReference type="Proteomes" id="UP000238479"/>
    </source>
</evidence>
<dbReference type="EMBL" id="PDCK01000042">
    <property type="protein sequence ID" value="PRQ36197.1"/>
    <property type="molecule type" value="Genomic_DNA"/>
</dbReference>
<dbReference type="STRING" id="74649.A0A2P6QPW0"/>